<comment type="caution">
    <text evidence="3">The sequence shown here is derived from an EMBL/GenBank/DDBJ whole genome shotgun (WGS) entry which is preliminary data.</text>
</comment>
<sequence>MFTTLSRATTVLVASSLLVATAGTVATFHDGRLRPDMATHASGASGAGPGATAPAVQPRPGEVDVCDEPSSEDIVKVPDKGAPDGERSIWVRRPPGSDNEDTPVLYLLHGSTTSHLTLRDADLGPILDEAMCSSGVEFVVAAPHGQEVGGSDTEWGDDVDGDFNIESFVTEKAVKAVEGDDRRPRSLRAIGGFSMGGYGAAALPLRHPELYSQAVSWAGYFKVDDPSNTFGSDTDQHAPDQLLDEPGVQDIRFMLIEGKDDHTPLQEGSIHGEAKRFASMLRDRDMTVRTAFPEGDHSFTTWNPTVPEAVEFLTEGWSDPRTGQQRGN</sequence>
<dbReference type="Pfam" id="PF00756">
    <property type="entry name" value="Esterase"/>
    <property type="match status" value="1"/>
</dbReference>
<dbReference type="Proteomes" id="UP000317422">
    <property type="component" value="Unassembled WGS sequence"/>
</dbReference>
<feature type="signal peptide" evidence="2">
    <location>
        <begin position="1"/>
        <end position="22"/>
    </location>
</feature>
<reference evidence="3 4" key="1">
    <citation type="submission" date="2019-06" db="EMBL/GenBank/DDBJ databases">
        <title>Sequencing the genomes of 1000 actinobacteria strains.</title>
        <authorList>
            <person name="Klenk H.-P."/>
        </authorList>
    </citation>
    <scope>NUCLEOTIDE SEQUENCE [LARGE SCALE GENOMIC DNA]</scope>
    <source>
        <strain evidence="3 4">DSM 45015</strain>
    </source>
</reference>
<dbReference type="PANTHER" id="PTHR48098:SF1">
    <property type="entry name" value="DIACYLGLYCEROL ACYLTRANSFERASE_MYCOLYLTRANSFERASE AG85A"/>
    <property type="match status" value="1"/>
</dbReference>
<feature type="compositionally biased region" description="Basic and acidic residues" evidence="1">
    <location>
        <begin position="73"/>
        <end position="89"/>
    </location>
</feature>
<evidence type="ECO:0000256" key="2">
    <source>
        <dbReference type="SAM" id="SignalP"/>
    </source>
</evidence>
<feature type="chain" id="PRO_5021810098" evidence="2">
    <location>
        <begin position="23"/>
        <end position="328"/>
    </location>
</feature>
<protein>
    <submittedName>
        <fullName evidence="3">S-formylglutathione hydrolase FrmB</fullName>
    </submittedName>
</protein>
<dbReference type="InterPro" id="IPR000801">
    <property type="entry name" value="Esterase-like"/>
</dbReference>
<dbReference type="SUPFAM" id="SSF53474">
    <property type="entry name" value="alpha/beta-Hydrolases"/>
    <property type="match status" value="1"/>
</dbReference>
<gene>
    <name evidence="3" type="ORF">FHX37_4316</name>
</gene>
<dbReference type="OrthoDB" id="184858at2"/>
<evidence type="ECO:0000256" key="1">
    <source>
        <dbReference type="SAM" id="MobiDB-lite"/>
    </source>
</evidence>
<dbReference type="AlphaFoldDB" id="A0A543N6Z2"/>
<dbReference type="PANTHER" id="PTHR48098">
    <property type="entry name" value="ENTEROCHELIN ESTERASE-RELATED"/>
    <property type="match status" value="1"/>
</dbReference>
<dbReference type="GO" id="GO:0016787">
    <property type="term" value="F:hydrolase activity"/>
    <property type="evidence" value="ECO:0007669"/>
    <property type="project" value="UniProtKB-KW"/>
</dbReference>
<dbReference type="RefSeq" id="WP_141926029.1">
    <property type="nucleotide sequence ID" value="NZ_VFQC01000003.1"/>
</dbReference>
<feature type="region of interest" description="Disordered" evidence="1">
    <location>
        <begin position="36"/>
        <end position="96"/>
    </location>
</feature>
<name>A0A543N6Z2_9ACTN</name>
<keyword evidence="3" id="KW-0378">Hydrolase</keyword>
<organism evidence="3 4">
    <name type="scientific">Haloactinospora alba</name>
    <dbReference type="NCBI Taxonomy" id="405555"/>
    <lineage>
        <taxon>Bacteria</taxon>
        <taxon>Bacillati</taxon>
        <taxon>Actinomycetota</taxon>
        <taxon>Actinomycetes</taxon>
        <taxon>Streptosporangiales</taxon>
        <taxon>Nocardiopsidaceae</taxon>
        <taxon>Haloactinospora</taxon>
    </lineage>
</organism>
<dbReference type="EMBL" id="VFQC01000003">
    <property type="protein sequence ID" value="TQN27594.1"/>
    <property type="molecule type" value="Genomic_DNA"/>
</dbReference>
<feature type="compositionally biased region" description="Low complexity" evidence="1">
    <location>
        <begin position="38"/>
        <end position="55"/>
    </location>
</feature>
<dbReference type="InterPro" id="IPR050583">
    <property type="entry name" value="Mycobacterial_A85_antigen"/>
</dbReference>
<evidence type="ECO:0000313" key="4">
    <source>
        <dbReference type="Proteomes" id="UP000317422"/>
    </source>
</evidence>
<accession>A0A543N6Z2</accession>
<dbReference type="Gene3D" id="3.40.50.1820">
    <property type="entry name" value="alpha/beta hydrolase"/>
    <property type="match status" value="1"/>
</dbReference>
<proteinExistence type="predicted"/>
<dbReference type="InterPro" id="IPR029058">
    <property type="entry name" value="AB_hydrolase_fold"/>
</dbReference>
<keyword evidence="4" id="KW-1185">Reference proteome</keyword>
<keyword evidence="2" id="KW-0732">Signal</keyword>
<evidence type="ECO:0000313" key="3">
    <source>
        <dbReference type="EMBL" id="TQN27594.1"/>
    </source>
</evidence>